<dbReference type="Proteomes" id="UP000275078">
    <property type="component" value="Unassembled WGS sequence"/>
</dbReference>
<protein>
    <submittedName>
        <fullName evidence="2">Uncharacterized protein</fullName>
    </submittedName>
</protein>
<accession>A0A3N4HU65</accession>
<reference evidence="2 3" key="1">
    <citation type="journal article" date="2018" name="Nat. Ecol. Evol.">
        <title>Pezizomycetes genomes reveal the molecular basis of ectomycorrhizal truffle lifestyle.</title>
        <authorList>
            <person name="Murat C."/>
            <person name="Payen T."/>
            <person name="Noel B."/>
            <person name="Kuo A."/>
            <person name="Morin E."/>
            <person name="Chen J."/>
            <person name="Kohler A."/>
            <person name="Krizsan K."/>
            <person name="Balestrini R."/>
            <person name="Da Silva C."/>
            <person name="Montanini B."/>
            <person name="Hainaut M."/>
            <person name="Levati E."/>
            <person name="Barry K.W."/>
            <person name="Belfiori B."/>
            <person name="Cichocki N."/>
            <person name="Clum A."/>
            <person name="Dockter R.B."/>
            <person name="Fauchery L."/>
            <person name="Guy J."/>
            <person name="Iotti M."/>
            <person name="Le Tacon F."/>
            <person name="Lindquist E.A."/>
            <person name="Lipzen A."/>
            <person name="Malagnac F."/>
            <person name="Mello A."/>
            <person name="Molinier V."/>
            <person name="Miyauchi S."/>
            <person name="Poulain J."/>
            <person name="Riccioni C."/>
            <person name="Rubini A."/>
            <person name="Sitrit Y."/>
            <person name="Splivallo R."/>
            <person name="Traeger S."/>
            <person name="Wang M."/>
            <person name="Zifcakova L."/>
            <person name="Wipf D."/>
            <person name="Zambonelli A."/>
            <person name="Paolocci F."/>
            <person name="Nowrousian M."/>
            <person name="Ottonello S."/>
            <person name="Baldrian P."/>
            <person name="Spatafora J.W."/>
            <person name="Henrissat B."/>
            <person name="Nagy L.G."/>
            <person name="Aury J.M."/>
            <person name="Wincker P."/>
            <person name="Grigoriev I.V."/>
            <person name="Bonfante P."/>
            <person name="Martin F.M."/>
        </authorList>
    </citation>
    <scope>NUCLEOTIDE SEQUENCE [LARGE SCALE GENOMIC DNA]</scope>
    <source>
        <strain evidence="2 3">RN42</strain>
    </source>
</reference>
<dbReference type="EMBL" id="ML119727">
    <property type="protein sequence ID" value="RPA77362.1"/>
    <property type="molecule type" value="Genomic_DNA"/>
</dbReference>
<evidence type="ECO:0000256" key="1">
    <source>
        <dbReference type="SAM" id="MobiDB-lite"/>
    </source>
</evidence>
<name>A0A3N4HU65_ASCIM</name>
<organism evidence="2 3">
    <name type="scientific">Ascobolus immersus RN42</name>
    <dbReference type="NCBI Taxonomy" id="1160509"/>
    <lineage>
        <taxon>Eukaryota</taxon>
        <taxon>Fungi</taxon>
        <taxon>Dikarya</taxon>
        <taxon>Ascomycota</taxon>
        <taxon>Pezizomycotina</taxon>
        <taxon>Pezizomycetes</taxon>
        <taxon>Pezizales</taxon>
        <taxon>Ascobolaceae</taxon>
        <taxon>Ascobolus</taxon>
    </lineage>
</organism>
<evidence type="ECO:0000313" key="2">
    <source>
        <dbReference type="EMBL" id="RPA77362.1"/>
    </source>
</evidence>
<sequence length="233" mass="25144">MALGTGSGELEDVSIIGTNGNAPHWKVKDRYKGRGGLPISEYDRKKAKMLPLRKPYVKANARISPCGTKIEVDASTIAGSSMAGSSMAGSSMAGSSGGGILVYNPQLSKVGGYSIYFGCKEAKAILRAHILPHFVTTHPAFYEKLKRFCDEEHPGPTTPPASPLPPVVSNLPSTLQHGQCLPTYQNGPGPQRRRPVHSSAQQGASHRRSQFRPRTGTANAEPIHPKRHFYTPY</sequence>
<dbReference type="AlphaFoldDB" id="A0A3N4HU65"/>
<feature type="compositionally biased region" description="Pro residues" evidence="1">
    <location>
        <begin position="156"/>
        <end position="166"/>
    </location>
</feature>
<gene>
    <name evidence="2" type="ORF">BJ508DRAFT_330218</name>
</gene>
<feature type="region of interest" description="Disordered" evidence="1">
    <location>
        <begin position="152"/>
        <end position="233"/>
    </location>
</feature>
<keyword evidence="3" id="KW-1185">Reference proteome</keyword>
<evidence type="ECO:0000313" key="3">
    <source>
        <dbReference type="Proteomes" id="UP000275078"/>
    </source>
</evidence>
<proteinExistence type="predicted"/>